<evidence type="ECO:0000313" key="5">
    <source>
        <dbReference type="EMBL" id="OVA11874.1"/>
    </source>
</evidence>
<organism evidence="5 6">
    <name type="scientific">Macleaya cordata</name>
    <name type="common">Five-seeded plume-poppy</name>
    <name type="synonym">Bocconia cordata</name>
    <dbReference type="NCBI Taxonomy" id="56857"/>
    <lineage>
        <taxon>Eukaryota</taxon>
        <taxon>Viridiplantae</taxon>
        <taxon>Streptophyta</taxon>
        <taxon>Embryophyta</taxon>
        <taxon>Tracheophyta</taxon>
        <taxon>Spermatophyta</taxon>
        <taxon>Magnoliopsida</taxon>
        <taxon>Ranunculales</taxon>
        <taxon>Papaveraceae</taxon>
        <taxon>Papaveroideae</taxon>
        <taxon>Macleaya</taxon>
    </lineage>
</organism>
<reference evidence="5 6" key="1">
    <citation type="journal article" date="2017" name="Mol. Plant">
        <title>The Genome of Medicinal Plant Macleaya cordata Provides New Insights into Benzylisoquinoline Alkaloids Metabolism.</title>
        <authorList>
            <person name="Liu X."/>
            <person name="Liu Y."/>
            <person name="Huang P."/>
            <person name="Ma Y."/>
            <person name="Qing Z."/>
            <person name="Tang Q."/>
            <person name="Cao H."/>
            <person name="Cheng P."/>
            <person name="Zheng Y."/>
            <person name="Yuan Z."/>
            <person name="Zhou Y."/>
            <person name="Liu J."/>
            <person name="Tang Z."/>
            <person name="Zhuo Y."/>
            <person name="Zhang Y."/>
            <person name="Yu L."/>
            <person name="Huang J."/>
            <person name="Yang P."/>
            <person name="Peng Q."/>
            <person name="Zhang J."/>
            <person name="Jiang W."/>
            <person name="Zhang Z."/>
            <person name="Lin K."/>
            <person name="Ro D.K."/>
            <person name="Chen X."/>
            <person name="Xiong X."/>
            <person name="Shang Y."/>
            <person name="Huang S."/>
            <person name="Zeng J."/>
        </authorList>
    </citation>
    <scope>NUCLEOTIDE SEQUENCE [LARGE SCALE GENOMIC DNA]</scope>
    <source>
        <strain evidence="6">cv. BLH2017</strain>
        <tissue evidence="5">Root</tissue>
    </source>
</reference>
<protein>
    <recommendedName>
        <fullName evidence="3">Sulfotransferase</fullName>
        <ecNumber evidence="3">2.8.2.-</ecNumber>
    </recommendedName>
</protein>
<dbReference type="PANTHER" id="PTHR11783">
    <property type="entry name" value="SULFOTRANSFERASE SULT"/>
    <property type="match status" value="1"/>
</dbReference>
<feature type="domain" description="Sulfotransferase" evidence="4">
    <location>
        <begin position="66"/>
        <end position="328"/>
    </location>
</feature>
<dbReference type="InParanoid" id="A0A200QN29"/>
<gene>
    <name evidence="5" type="ORF">BVC80_741g3</name>
</gene>
<dbReference type="Pfam" id="PF00685">
    <property type="entry name" value="Sulfotransfer_1"/>
    <property type="match status" value="1"/>
</dbReference>
<accession>A0A200QN29</accession>
<dbReference type="Proteomes" id="UP000195402">
    <property type="component" value="Unassembled WGS sequence"/>
</dbReference>
<evidence type="ECO:0000256" key="2">
    <source>
        <dbReference type="ARBA" id="ARBA00022679"/>
    </source>
</evidence>
<sequence>MGDLKTLANSTSNSPEITSLLSQLPRAKWWEELDLYLWEGAWYFPSVLESTLAFRSHFDSSGTTADFILASNPKTGTTWLKALASYIMNCTRNNDGGGYVIDENVEDPLLKNHPHELVKTLECVTYLKNQTPDLSAIPSPRLFHTHLGYNVLLESIKNSTDCKIVYVVRNPNDTFISLWHFMNSARTPEQGIFPIEEAFENFCNGVYIFGPFFDHVLGYWKESLNRPNKVMFIKYEEMKKNPREQVKKLASFLGRPLASDEEVDKVVWRCSIDRLKNLEVNKYGMSLWDGLSKSSFFRIGTVGDWKNYFTSEMKERLEELTRSSLEGSGLNFEIL</sequence>
<dbReference type="SUPFAM" id="SSF52540">
    <property type="entry name" value="P-loop containing nucleoside triphosphate hydrolases"/>
    <property type="match status" value="1"/>
</dbReference>
<dbReference type="AlphaFoldDB" id="A0A200QN29"/>
<dbReference type="GO" id="GO:0008146">
    <property type="term" value="F:sulfotransferase activity"/>
    <property type="evidence" value="ECO:0007669"/>
    <property type="project" value="InterPro"/>
</dbReference>
<evidence type="ECO:0000259" key="4">
    <source>
        <dbReference type="Pfam" id="PF00685"/>
    </source>
</evidence>
<evidence type="ECO:0000256" key="3">
    <source>
        <dbReference type="RuleBase" id="RU361155"/>
    </source>
</evidence>
<dbReference type="EC" id="2.8.2.-" evidence="3"/>
<dbReference type="OMA" id="AHIIDFY"/>
<dbReference type="EMBL" id="MVGT01001495">
    <property type="protein sequence ID" value="OVA11874.1"/>
    <property type="molecule type" value="Genomic_DNA"/>
</dbReference>
<evidence type="ECO:0000256" key="1">
    <source>
        <dbReference type="ARBA" id="ARBA00005771"/>
    </source>
</evidence>
<comment type="caution">
    <text evidence="5">The sequence shown here is derived from an EMBL/GenBank/DDBJ whole genome shotgun (WGS) entry which is preliminary data.</text>
</comment>
<keyword evidence="2 3" id="KW-0808">Transferase</keyword>
<comment type="similarity">
    <text evidence="1 3">Belongs to the sulfotransferase 1 family.</text>
</comment>
<dbReference type="InterPro" id="IPR027417">
    <property type="entry name" value="P-loop_NTPase"/>
</dbReference>
<proteinExistence type="inferred from homology"/>
<dbReference type="InterPro" id="IPR000863">
    <property type="entry name" value="Sulfotransferase_dom"/>
</dbReference>
<evidence type="ECO:0000313" key="6">
    <source>
        <dbReference type="Proteomes" id="UP000195402"/>
    </source>
</evidence>
<name>A0A200QN29_MACCD</name>
<dbReference type="Gene3D" id="3.40.50.300">
    <property type="entry name" value="P-loop containing nucleotide triphosphate hydrolases"/>
    <property type="match status" value="1"/>
</dbReference>
<dbReference type="OrthoDB" id="205623at2759"/>
<keyword evidence="6" id="KW-1185">Reference proteome</keyword>